<comment type="catalytic activity">
    <reaction evidence="13">
        <text>[thioredoxin]-disulfide + sulfite + AMP + 2 H(+) = adenosine 5'-phosphosulfate + [thioredoxin]-dithiol</text>
        <dbReference type="Rhea" id="RHEA:21976"/>
        <dbReference type="Rhea" id="RHEA-COMP:10698"/>
        <dbReference type="Rhea" id="RHEA-COMP:10700"/>
        <dbReference type="ChEBI" id="CHEBI:15378"/>
        <dbReference type="ChEBI" id="CHEBI:17359"/>
        <dbReference type="ChEBI" id="CHEBI:29950"/>
        <dbReference type="ChEBI" id="CHEBI:50058"/>
        <dbReference type="ChEBI" id="CHEBI:58243"/>
        <dbReference type="ChEBI" id="CHEBI:456215"/>
        <dbReference type="EC" id="1.8.4.10"/>
    </reaction>
</comment>
<dbReference type="InterPro" id="IPR011798">
    <property type="entry name" value="APS_reductase"/>
</dbReference>
<comment type="function">
    <text evidence="7">Catalyzes the formation of sulfite from adenosine 5'-phosphosulfate (APS) using thioredoxin as an electron donor.</text>
</comment>
<evidence type="ECO:0000256" key="1">
    <source>
        <dbReference type="ARBA" id="ARBA00001966"/>
    </source>
</evidence>
<dbReference type="PIRSF" id="PIRSF000857">
    <property type="entry name" value="PAPS_reductase"/>
    <property type="match status" value="1"/>
</dbReference>
<dbReference type="SUPFAM" id="SSF52402">
    <property type="entry name" value="Adenine nucleotide alpha hydrolases-like"/>
    <property type="match status" value="1"/>
</dbReference>
<evidence type="ECO:0000256" key="13">
    <source>
        <dbReference type="ARBA" id="ARBA00048441"/>
    </source>
</evidence>
<evidence type="ECO:0000256" key="2">
    <source>
        <dbReference type="ARBA" id="ARBA00022490"/>
    </source>
</evidence>
<evidence type="ECO:0000256" key="4">
    <source>
        <dbReference type="ARBA" id="ARBA00023002"/>
    </source>
</evidence>
<dbReference type="GO" id="GO:0019379">
    <property type="term" value="P:sulfate assimilation, phosphoadenylyl sulfate reduction by phosphoadenylyl-sulfate reductase (thioredoxin)"/>
    <property type="evidence" value="ECO:0007669"/>
    <property type="project" value="InterPro"/>
</dbReference>
<evidence type="ECO:0000256" key="8">
    <source>
        <dbReference type="ARBA" id="ARBA00024327"/>
    </source>
</evidence>
<feature type="domain" description="Phosphoadenosine phosphosulphate reductase" evidence="14">
    <location>
        <begin position="30"/>
        <end position="203"/>
    </location>
</feature>
<dbReference type="NCBIfam" id="TIGR00434">
    <property type="entry name" value="cysH"/>
    <property type="match status" value="1"/>
</dbReference>
<evidence type="ECO:0000256" key="6">
    <source>
        <dbReference type="ARBA" id="ARBA00023014"/>
    </source>
</evidence>
<keyword evidence="3" id="KW-0479">Metal-binding</keyword>
<name>A0A382L8Z8_9ZZZZ</name>
<keyword evidence="5" id="KW-0408">Iron</keyword>
<organism evidence="15">
    <name type="scientific">marine metagenome</name>
    <dbReference type="NCBI Taxonomy" id="408172"/>
    <lineage>
        <taxon>unclassified sequences</taxon>
        <taxon>metagenomes</taxon>
        <taxon>ecological metagenomes</taxon>
    </lineage>
</organism>
<comment type="pathway">
    <text evidence="8">Sulfur metabolism; hydrogen sulfide biosynthesis; sulfite from sulfate.</text>
</comment>
<dbReference type="Pfam" id="PF01507">
    <property type="entry name" value="PAPS_reduct"/>
    <property type="match status" value="1"/>
</dbReference>
<evidence type="ECO:0000256" key="12">
    <source>
        <dbReference type="ARBA" id="ARBA00032041"/>
    </source>
</evidence>
<proteinExistence type="inferred from homology"/>
<protein>
    <recommendedName>
        <fullName evidence="10">Adenosine 5'-phosphosulfate reductase</fullName>
        <ecNumber evidence="9">1.8.4.10</ecNumber>
    </recommendedName>
    <alternativeName>
        <fullName evidence="12">5'-adenylylsulfate reductase</fullName>
    </alternativeName>
    <alternativeName>
        <fullName evidence="11">Thioredoxin-dependent 5'-adenylylsulfate reductase</fullName>
    </alternativeName>
</protein>
<dbReference type="NCBIfam" id="TIGR02055">
    <property type="entry name" value="APS_reductase"/>
    <property type="match status" value="1"/>
</dbReference>
<dbReference type="InterPro" id="IPR004511">
    <property type="entry name" value="PAPS/APS_Rdtase"/>
</dbReference>
<dbReference type="AlphaFoldDB" id="A0A382L8Z8"/>
<evidence type="ECO:0000256" key="3">
    <source>
        <dbReference type="ARBA" id="ARBA00022723"/>
    </source>
</evidence>
<evidence type="ECO:0000256" key="9">
    <source>
        <dbReference type="ARBA" id="ARBA00024386"/>
    </source>
</evidence>
<evidence type="ECO:0000256" key="7">
    <source>
        <dbReference type="ARBA" id="ARBA00024298"/>
    </source>
</evidence>
<dbReference type="NCBIfam" id="NF002537">
    <property type="entry name" value="PRK02090.1"/>
    <property type="match status" value="1"/>
</dbReference>
<sequence>MTLQSIDFEAKSAEELLRWSMDQYGLEAGLASSFGMEDMVLIDMIAKLGGPITLFTLDTGRLHEETYEIMERVRSNYGLEIKNYFPDHNEVERLVRQKGFFSFRESVENRKECCRIRKVEPLNRALGELKAWVTGLRREQGVTRTDIPKVMEDPDHPPLIKINPLAEWTLEQVEAYIEEHNVPVNALHKRNYPSIGCAPCTRPVEPGEDIRAGRWWWENPEHKECGLHNRPATGGN</sequence>
<keyword evidence="6" id="KW-0411">Iron-sulfur</keyword>
<gene>
    <name evidence="15" type="ORF">METZ01_LOCUS284401</name>
</gene>
<dbReference type="GO" id="GO:0043866">
    <property type="term" value="F:adenylyl-sulfate reductase (thioredoxin) activity"/>
    <property type="evidence" value="ECO:0007669"/>
    <property type="project" value="UniProtKB-EC"/>
</dbReference>
<dbReference type="InterPro" id="IPR014729">
    <property type="entry name" value="Rossmann-like_a/b/a_fold"/>
</dbReference>
<evidence type="ECO:0000256" key="10">
    <source>
        <dbReference type="ARBA" id="ARBA00029514"/>
    </source>
</evidence>
<dbReference type="EC" id="1.8.4.10" evidence="9"/>
<keyword evidence="2" id="KW-0963">Cytoplasm</keyword>
<dbReference type="HAMAP" id="MF_00063">
    <property type="entry name" value="CysH"/>
    <property type="match status" value="1"/>
</dbReference>
<evidence type="ECO:0000313" key="15">
    <source>
        <dbReference type="EMBL" id="SVC31547.1"/>
    </source>
</evidence>
<dbReference type="GO" id="GO:0004604">
    <property type="term" value="F:phosphoadenylyl-sulfate reductase (thioredoxin) activity"/>
    <property type="evidence" value="ECO:0007669"/>
    <property type="project" value="InterPro"/>
</dbReference>
<dbReference type="PANTHER" id="PTHR46482:SF9">
    <property type="entry name" value="5'-ADENYLYLSULFATE REDUCTASE 1, CHLOROPLASTIC"/>
    <property type="match status" value="1"/>
</dbReference>
<dbReference type="PANTHER" id="PTHR46482">
    <property type="entry name" value="5'-ADENYLYLSULFATE REDUCTASE 3, CHLOROPLASTIC"/>
    <property type="match status" value="1"/>
</dbReference>
<dbReference type="CDD" id="cd23945">
    <property type="entry name" value="PAPS_reductase"/>
    <property type="match status" value="1"/>
</dbReference>
<dbReference type="InterPro" id="IPR002500">
    <property type="entry name" value="PAPS_reduct_dom"/>
</dbReference>
<evidence type="ECO:0000256" key="5">
    <source>
        <dbReference type="ARBA" id="ARBA00023004"/>
    </source>
</evidence>
<dbReference type="Gene3D" id="3.40.50.620">
    <property type="entry name" value="HUPs"/>
    <property type="match status" value="1"/>
</dbReference>
<dbReference type="EMBL" id="UINC01084680">
    <property type="protein sequence ID" value="SVC31547.1"/>
    <property type="molecule type" value="Genomic_DNA"/>
</dbReference>
<accession>A0A382L8Z8</accession>
<evidence type="ECO:0000256" key="11">
    <source>
        <dbReference type="ARBA" id="ARBA00030894"/>
    </source>
</evidence>
<keyword evidence="4" id="KW-0560">Oxidoreductase</keyword>
<dbReference type="GO" id="GO:0051536">
    <property type="term" value="F:iron-sulfur cluster binding"/>
    <property type="evidence" value="ECO:0007669"/>
    <property type="project" value="UniProtKB-KW"/>
</dbReference>
<dbReference type="GO" id="GO:0019344">
    <property type="term" value="P:cysteine biosynthetic process"/>
    <property type="evidence" value="ECO:0007669"/>
    <property type="project" value="InterPro"/>
</dbReference>
<dbReference type="GO" id="GO:0046872">
    <property type="term" value="F:metal ion binding"/>
    <property type="evidence" value="ECO:0007669"/>
    <property type="project" value="UniProtKB-KW"/>
</dbReference>
<comment type="cofactor">
    <cofactor evidence="1">
        <name>[4Fe-4S] cluster</name>
        <dbReference type="ChEBI" id="CHEBI:49883"/>
    </cofactor>
</comment>
<reference evidence="15" key="1">
    <citation type="submission" date="2018-05" db="EMBL/GenBank/DDBJ databases">
        <authorList>
            <person name="Lanie J.A."/>
            <person name="Ng W.-L."/>
            <person name="Kazmierczak K.M."/>
            <person name="Andrzejewski T.M."/>
            <person name="Davidsen T.M."/>
            <person name="Wayne K.J."/>
            <person name="Tettelin H."/>
            <person name="Glass J.I."/>
            <person name="Rusch D."/>
            <person name="Podicherti R."/>
            <person name="Tsui H.-C.T."/>
            <person name="Winkler M.E."/>
        </authorList>
    </citation>
    <scope>NUCLEOTIDE SEQUENCE</scope>
</reference>
<evidence type="ECO:0000259" key="14">
    <source>
        <dbReference type="Pfam" id="PF01507"/>
    </source>
</evidence>